<evidence type="ECO:0000256" key="3">
    <source>
        <dbReference type="ARBA" id="ARBA00022670"/>
    </source>
</evidence>
<comment type="function">
    <text evidence="13">Secreted metalloproteinase that allows assimilation of proteinaceous substrates. Shows high activities on basic nuclear substrates such as histone and protamine.</text>
</comment>
<keyword evidence="6 13" id="KW-0732">Signal</keyword>
<evidence type="ECO:0000256" key="8">
    <source>
        <dbReference type="ARBA" id="ARBA00022833"/>
    </source>
</evidence>
<dbReference type="GO" id="GO:0046872">
    <property type="term" value="F:metal ion binding"/>
    <property type="evidence" value="ECO:0007669"/>
    <property type="project" value="UniProtKB-KW"/>
</dbReference>
<comment type="cofactor">
    <cofactor evidence="12 13">
        <name>Zn(2+)</name>
        <dbReference type="ChEBI" id="CHEBI:29105"/>
    </cofactor>
    <text evidence="12 13">Binds 1 zinc ion per subunit.</text>
</comment>
<evidence type="ECO:0000313" key="14">
    <source>
        <dbReference type="EMBL" id="KEQ92940.1"/>
    </source>
</evidence>
<keyword evidence="8 12" id="KW-0862">Zinc</keyword>
<dbReference type="OMA" id="ANCDLYY"/>
<feature type="chain" id="PRO_5005104632" description="Neutral protease 2" evidence="13">
    <location>
        <begin position="20"/>
        <end position="355"/>
    </location>
</feature>
<evidence type="ECO:0000256" key="5">
    <source>
        <dbReference type="ARBA" id="ARBA00022723"/>
    </source>
</evidence>
<dbReference type="SUPFAM" id="SSF55486">
    <property type="entry name" value="Metalloproteases ('zincins'), catalytic domain"/>
    <property type="match status" value="1"/>
</dbReference>
<gene>
    <name evidence="14" type="ORF">AUEXF2481DRAFT_7301</name>
</gene>
<dbReference type="GeneID" id="25371159"/>
<dbReference type="EC" id="3.4.24.39" evidence="13"/>
<evidence type="ECO:0000256" key="7">
    <source>
        <dbReference type="ARBA" id="ARBA00022801"/>
    </source>
</evidence>
<feature type="signal peptide" evidence="13">
    <location>
        <begin position="1"/>
        <end position="19"/>
    </location>
</feature>
<dbReference type="Gene3D" id="2.60.40.2970">
    <property type="match status" value="1"/>
</dbReference>
<dbReference type="GO" id="GO:0005576">
    <property type="term" value="C:extracellular region"/>
    <property type="evidence" value="ECO:0007669"/>
    <property type="project" value="UniProtKB-SubCell"/>
</dbReference>
<dbReference type="STRING" id="1043005.A0A074Y5D4"/>
<dbReference type="InterPro" id="IPR001384">
    <property type="entry name" value="Peptidase_M35"/>
</dbReference>
<sequence>MKVTLSQLIALAATASCTAIDLDKRASPLDVTLTPLGNTKVKAVLTNNGDVSYNLFYKGSFLDSAPVDKFHVTSASANAPFAGILQRLATTDLTEESFKPIMAGQTIEVEVELAELYELSSSGAYNVLAAGSLPYAELNSTVLSGSALSFSSNTISLDVDSEEAAKVEMAISKLQKRTAIQGDCSGTKLTAIRSALSNCNKLATAAANAATSGSATTFNTYFKSTSSSVRSTVAARLRAVASDCASTTGGKTRTYCTDIYGGCESGVLAYTLPSNNYIAYCPLFFSDLPGLTAQCHAQDQATTVLHEETHAPGVYSPGTEDNGYGYSAATQLSSARAVLNADSYALYANAIYSGC</sequence>
<dbReference type="PRINTS" id="PR00768">
    <property type="entry name" value="DEUTEROLYSIN"/>
</dbReference>
<reference evidence="14 15" key="1">
    <citation type="journal article" date="2014" name="BMC Genomics">
        <title>Genome sequencing of four Aureobasidium pullulans varieties: biotechnological potential, stress tolerance, and description of new species.</title>
        <authorList>
            <person name="Gostin Ar C."/>
            <person name="Ohm R.A."/>
            <person name="Kogej T."/>
            <person name="Sonjak S."/>
            <person name="Turk M."/>
            <person name="Zajc J."/>
            <person name="Zalar P."/>
            <person name="Grube M."/>
            <person name="Sun H."/>
            <person name="Han J."/>
            <person name="Sharma A."/>
            <person name="Chiniquy J."/>
            <person name="Ngan C.Y."/>
            <person name="Lipzen A."/>
            <person name="Barry K."/>
            <person name="Grigoriev I.V."/>
            <person name="Gunde-Cimerman N."/>
        </authorList>
    </citation>
    <scope>NUCLEOTIDE SEQUENCE [LARGE SCALE GENOMIC DNA]</scope>
    <source>
        <strain evidence="14 15">EXF-2481</strain>
    </source>
</reference>
<dbReference type="RefSeq" id="XP_013341296.1">
    <property type="nucleotide sequence ID" value="XM_013485842.1"/>
</dbReference>
<dbReference type="Pfam" id="PF02102">
    <property type="entry name" value="Peptidase_M35"/>
    <property type="match status" value="1"/>
</dbReference>
<evidence type="ECO:0000256" key="1">
    <source>
        <dbReference type="ARBA" id="ARBA00001187"/>
    </source>
</evidence>
<keyword evidence="3 13" id="KW-0645">Protease</keyword>
<dbReference type="EMBL" id="KL584768">
    <property type="protein sequence ID" value="KEQ92940.1"/>
    <property type="molecule type" value="Genomic_DNA"/>
</dbReference>
<keyword evidence="9 13" id="KW-0482">Metalloprotease</keyword>
<feature type="binding site" evidence="12">
    <location>
        <position position="321"/>
    </location>
    <ligand>
        <name>Zn(2+)</name>
        <dbReference type="ChEBI" id="CHEBI:29105"/>
        <note>catalytic</note>
    </ligand>
</feature>
<dbReference type="InterPro" id="IPR024079">
    <property type="entry name" value="MetalloPept_cat_dom_sf"/>
</dbReference>
<dbReference type="Gene3D" id="3.40.390.10">
    <property type="entry name" value="Collagenase (Catalytic Domain)"/>
    <property type="match status" value="1"/>
</dbReference>
<keyword evidence="10" id="KW-0865">Zymogen</keyword>
<dbReference type="PANTHER" id="PTHR37016:SF3">
    <property type="entry name" value="NEUTRAL PROTEASE 2-RELATED"/>
    <property type="match status" value="1"/>
</dbReference>
<dbReference type="GO" id="GO:0004222">
    <property type="term" value="F:metalloendopeptidase activity"/>
    <property type="evidence" value="ECO:0007669"/>
    <property type="project" value="InterPro"/>
</dbReference>
<dbReference type="GO" id="GO:0006508">
    <property type="term" value="P:proteolysis"/>
    <property type="evidence" value="ECO:0007669"/>
    <property type="project" value="UniProtKB-KW"/>
</dbReference>
<evidence type="ECO:0000256" key="6">
    <source>
        <dbReference type="ARBA" id="ARBA00022729"/>
    </source>
</evidence>
<protein>
    <recommendedName>
        <fullName evidence="13">Neutral protease 2</fullName>
        <ecNumber evidence="13">3.4.24.39</ecNumber>
    </recommendedName>
    <alternativeName>
        <fullName evidence="13">Deuterolysin</fullName>
    </alternativeName>
</protein>
<evidence type="ECO:0000256" key="10">
    <source>
        <dbReference type="ARBA" id="ARBA00023145"/>
    </source>
</evidence>
<dbReference type="InterPro" id="IPR050414">
    <property type="entry name" value="Fungal_M35_metalloproteases"/>
</dbReference>
<keyword evidence="15" id="KW-1185">Reference proteome</keyword>
<comment type="subcellular location">
    <subcellularLocation>
        <location evidence="13">Secreted</location>
    </subcellularLocation>
</comment>
<feature type="binding site" evidence="12">
    <location>
        <position position="310"/>
    </location>
    <ligand>
        <name>Zn(2+)</name>
        <dbReference type="ChEBI" id="CHEBI:29105"/>
        <note>catalytic</note>
    </ligand>
</feature>
<feature type="active site" evidence="11">
    <location>
        <position position="307"/>
    </location>
</feature>
<name>A0A074Y5D4_AURSE</name>
<dbReference type="PANTHER" id="PTHR37016">
    <property type="match status" value="1"/>
</dbReference>
<evidence type="ECO:0000256" key="11">
    <source>
        <dbReference type="PIRSR" id="PIRSR601384-1"/>
    </source>
</evidence>
<evidence type="ECO:0000256" key="12">
    <source>
        <dbReference type="PIRSR" id="PIRSR601384-2"/>
    </source>
</evidence>
<dbReference type="HOGENOM" id="CLU_039313_0_0_1"/>
<dbReference type="Proteomes" id="UP000030641">
    <property type="component" value="Unassembled WGS sequence"/>
</dbReference>
<evidence type="ECO:0000256" key="13">
    <source>
        <dbReference type="RuleBase" id="RU361126"/>
    </source>
</evidence>
<dbReference type="OrthoDB" id="412874at2759"/>
<dbReference type="InParanoid" id="A0A074Y5D4"/>
<comment type="similarity">
    <text evidence="2 13">Belongs to the peptidase M35 family.</text>
</comment>
<accession>A0A074Y5D4</accession>
<comment type="catalytic activity">
    <reaction evidence="1 13">
        <text>Preferential cleavage of bonds with hydrophobic residues in P1'. Also 3-Asn-|-Gln-4 and 8-Gly-|-Ser-9 bonds in insulin B chain.</text>
        <dbReference type="EC" id="3.4.24.39"/>
    </reaction>
</comment>
<evidence type="ECO:0000256" key="2">
    <source>
        <dbReference type="ARBA" id="ARBA00010279"/>
    </source>
</evidence>
<evidence type="ECO:0000256" key="9">
    <source>
        <dbReference type="ARBA" id="ARBA00023049"/>
    </source>
</evidence>
<evidence type="ECO:0000256" key="4">
    <source>
        <dbReference type="ARBA" id="ARBA00022685"/>
    </source>
</evidence>
<organism evidence="14 15">
    <name type="scientific">Aureobasidium subglaciale (strain EXF-2481)</name>
    <name type="common">Aureobasidium pullulans var. subglaciale</name>
    <dbReference type="NCBI Taxonomy" id="1043005"/>
    <lineage>
        <taxon>Eukaryota</taxon>
        <taxon>Fungi</taxon>
        <taxon>Dikarya</taxon>
        <taxon>Ascomycota</taxon>
        <taxon>Pezizomycotina</taxon>
        <taxon>Dothideomycetes</taxon>
        <taxon>Dothideomycetidae</taxon>
        <taxon>Dothideales</taxon>
        <taxon>Saccotheciaceae</taxon>
        <taxon>Aureobasidium</taxon>
    </lineage>
</organism>
<keyword evidence="13" id="KW-0964">Secreted</keyword>
<feature type="binding site" evidence="12">
    <location>
        <position position="306"/>
    </location>
    <ligand>
        <name>Zn(2+)</name>
        <dbReference type="ChEBI" id="CHEBI:29105"/>
        <note>catalytic</note>
    </ligand>
</feature>
<keyword evidence="7 13" id="KW-0378">Hydrolase</keyword>
<dbReference type="PROSITE" id="PS51257">
    <property type="entry name" value="PROKAR_LIPOPROTEIN"/>
    <property type="match status" value="1"/>
</dbReference>
<keyword evidence="5 12" id="KW-0479">Metal-binding</keyword>
<dbReference type="AlphaFoldDB" id="A0A074Y5D4"/>
<keyword evidence="4 13" id="KW-0165">Cleavage on pair of basic residues</keyword>
<dbReference type="CDD" id="cd11008">
    <property type="entry name" value="M35_deuterolysin_like"/>
    <property type="match status" value="1"/>
</dbReference>
<evidence type="ECO:0000313" key="15">
    <source>
        <dbReference type="Proteomes" id="UP000030641"/>
    </source>
</evidence>
<proteinExistence type="inferred from homology"/>